<dbReference type="InterPro" id="IPR003169">
    <property type="entry name" value="GYF"/>
</dbReference>
<feature type="domain" description="SET" evidence="15">
    <location>
        <begin position="1122"/>
        <end position="1239"/>
    </location>
</feature>
<dbReference type="PANTHER" id="PTHR45814">
    <property type="entry name" value="HISTONE-LYSINE N-METHYLTRANSFERASE SETD1"/>
    <property type="match status" value="1"/>
</dbReference>
<dbReference type="SMART" id="SM00317">
    <property type="entry name" value="SET"/>
    <property type="match status" value="1"/>
</dbReference>
<evidence type="ECO:0000256" key="7">
    <source>
        <dbReference type="ARBA" id="ARBA00022884"/>
    </source>
</evidence>
<dbReference type="CDD" id="cd19169">
    <property type="entry name" value="SET_SETD1"/>
    <property type="match status" value="1"/>
</dbReference>
<name>A0ABQ9LHP6_HEVBR</name>
<dbReference type="InterPro" id="IPR044570">
    <property type="entry name" value="Set1-like"/>
</dbReference>
<evidence type="ECO:0000259" key="16">
    <source>
        <dbReference type="PROSITE" id="PS50829"/>
    </source>
</evidence>
<keyword evidence="7" id="KW-0694">RNA-binding</keyword>
<comment type="catalytic activity">
    <reaction evidence="13">
        <text>N(6),N(6)-dimethyl-L-lysyl(4)-[histone H3] + S-adenosyl-L-methionine = N(6),N(6),N(6)-trimethyl-L-lysyl(4)-[histone H3] + S-adenosyl-L-homocysteine + H(+)</text>
        <dbReference type="Rhea" id="RHEA:60272"/>
        <dbReference type="Rhea" id="RHEA-COMP:15537"/>
        <dbReference type="Rhea" id="RHEA-COMP:15540"/>
        <dbReference type="ChEBI" id="CHEBI:15378"/>
        <dbReference type="ChEBI" id="CHEBI:57856"/>
        <dbReference type="ChEBI" id="CHEBI:59789"/>
        <dbReference type="ChEBI" id="CHEBI:61961"/>
        <dbReference type="ChEBI" id="CHEBI:61976"/>
    </reaction>
</comment>
<dbReference type="Gene3D" id="2.170.270.10">
    <property type="entry name" value="SET domain"/>
    <property type="match status" value="1"/>
</dbReference>
<evidence type="ECO:0000256" key="9">
    <source>
        <dbReference type="ARBA" id="ARBA00023163"/>
    </source>
</evidence>
<evidence type="ECO:0000256" key="13">
    <source>
        <dbReference type="ARBA" id="ARBA00049129"/>
    </source>
</evidence>
<evidence type="ECO:0000256" key="3">
    <source>
        <dbReference type="ARBA" id="ARBA00022603"/>
    </source>
</evidence>
<feature type="domain" description="GYF" evidence="16">
    <location>
        <begin position="257"/>
        <end position="307"/>
    </location>
</feature>
<feature type="domain" description="Post-SET" evidence="17">
    <location>
        <begin position="1245"/>
        <end position="1261"/>
    </location>
</feature>
<evidence type="ECO:0000256" key="5">
    <source>
        <dbReference type="ARBA" id="ARBA00022691"/>
    </source>
</evidence>
<dbReference type="EMBL" id="JARPOI010000012">
    <property type="protein sequence ID" value="KAJ9167010.1"/>
    <property type="molecule type" value="Genomic_DNA"/>
</dbReference>
<evidence type="ECO:0000256" key="14">
    <source>
        <dbReference type="SAM" id="MobiDB-lite"/>
    </source>
</evidence>
<dbReference type="InterPro" id="IPR003616">
    <property type="entry name" value="Post-SET_dom"/>
</dbReference>
<dbReference type="Proteomes" id="UP001174677">
    <property type="component" value="Chromosome 12"/>
</dbReference>
<sequence length="1261" mass="141116">MVSSAALDQEFDNSFFSRKRLKVSDFEHQELDLHMATTFQLNTMECSSHGCFASHASSSSRSLDEKICSNSVLEMSCQLNGNSGDFPQSNNGGGMGSSSQDKNYSGPTFVSGWMYINENGQMCGPYIQQQLYEGLSTGFLPEDLPVYPIVIGTLLNPVPLKYFKQFPDHVATGFAYLSMGISGTSMPTNCFASFNVNSAVHRQEGLVLHAAQVSPCPDARLVSHSQVHYNTCCSNQPITNSNAANHDTPFSLLSGEDSCWMFEDDEGRKHGPHSLLELYSWHHYGYLWDSLMIYHNENKFRPFPLLSVINAWRRDKLESVFVSDAKTESGSLLSFIPEISEEVSCQLHSGIMKAARRVALDEIISNVISEFSNMKKAHRNSKLNYQAVKTFSTDERTCEAPVERRNVAAPECEASTCNLRSDQAHVDQMPVQFHRSKKSVGSIDNILGSCAVVCRILFDYCMEVMWNAVFYDAITEYSTSWRKRKLWLADQKIRIPASVRDYVKETEKLPSELFLPEQESSDCKFDCPPGFDLVMVKNDSQSQSPSISSFVPGGEKSSKLKSLSCSCAYNGIKRILECVENELHMSTKVSLVEYVEILVKEEVRKVVELSEDGKLNKKTVESSIQCCQTTEYSSSQLHDEPRIESNKLSVETYSDSIQAGKPFGSCSSENLLSNFLARAFEKSGAYVDDTMDDQNIDEPPPPGFEDNARIIVPPPTCKFQPSRSDESIPKIREYVAMAMCRQKLHDDVLRGGILVVIDGILHQFLGIHRTSRRHLEPDSYVEGTSNANWEHDSTTLASLEKAWEGSRKFNNSDSMANTYYRKKKLVRKKLGSSSLSVTPVDTGLQHQPVEKSRKQHIVRDVSESVVVKPVVATLKKRKVTKGQTELSVNARPLKTEVKSNSPSYQSLAKNATHPKVIKIKRTVPRPNNKVAEHVKHSRKSVSNLSEDCANVNKVIDSSGHDVGIEEAPAHDYSKKNLNAKVAKLKRKHSVGGGSSQHPTKIMKVANTASKQVATRLVTVRKTKSSKSRTSNPCPRSDGCARSSINGWEWHTWSRNASPAERARVRGIHCIHANYSSSEAYTSQLSNGKVLSARTNRVKLRNLLAAAEGADLLKATQLKARKKRLRFQRSKIHDWGLVALEPIEAEDFVIEYVGELIRPRISDIRERLYEKMGIGSSYLFRLDDGYVVDATKHGGIARFINHSCEPNCYTKVISVEGQKKIFIYAKRHIAAGEEITYNYKFPLEEKKIPCNCGSRKCRGSLN</sequence>
<evidence type="ECO:0000256" key="2">
    <source>
        <dbReference type="ARBA" id="ARBA00012182"/>
    </source>
</evidence>
<dbReference type="PROSITE" id="PS50868">
    <property type="entry name" value="POST_SET"/>
    <property type="match status" value="1"/>
</dbReference>
<organism evidence="18 19">
    <name type="scientific">Hevea brasiliensis</name>
    <name type="common">Para rubber tree</name>
    <name type="synonym">Siphonia brasiliensis</name>
    <dbReference type="NCBI Taxonomy" id="3981"/>
    <lineage>
        <taxon>Eukaryota</taxon>
        <taxon>Viridiplantae</taxon>
        <taxon>Streptophyta</taxon>
        <taxon>Embryophyta</taxon>
        <taxon>Tracheophyta</taxon>
        <taxon>Spermatophyta</taxon>
        <taxon>Magnoliopsida</taxon>
        <taxon>eudicotyledons</taxon>
        <taxon>Gunneridae</taxon>
        <taxon>Pentapetalae</taxon>
        <taxon>rosids</taxon>
        <taxon>fabids</taxon>
        <taxon>Malpighiales</taxon>
        <taxon>Euphorbiaceae</taxon>
        <taxon>Crotonoideae</taxon>
        <taxon>Micrandreae</taxon>
        <taxon>Hevea</taxon>
    </lineage>
</organism>
<keyword evidence="8" id="KW-0805">Transcription regulation</keyword>
<keyword evidence="10" id="KW-0539">Nucleus</keyword>
<dbReference type="EC" id="2.1.1.354" evidence="2"/>
<keyword evidence="6" id="KW-0156">Chromatin regulator</keyword>
<dbReference type="InterPro" id="IPR037841">
    <property type="entry name" value="SET_SETD1A/B"/>
</dbReference>
<evidence type="ECO:0000313" key="18">
    <source>
        <dbReference type="EMBL" id="KAJ9167010.1"/>
    </source>
</evidence>
<evidence type="ECO:0000313" key="19">
    <source>
        <dbReference type="Proteomes" id="UP001174677"/>
    </source>
</evidence>
<comment type="caution">
    <text evidence="18">The sequence shown here is derived from an EMBL/GenBank/DDBJ whole genome shotgun (WGS) entry which is preliminary data.</text>
</comment>
<evidence type="ECO:0000256" key="10">
    <source>
        <dbReference type="ARBA" id="ARBA00023242"/>
    </source>
</evidence>
<evidence type="ECO:0000256" key="12">
    <source>
        <dbReference type="ARBA" id="ARBA00047583"/>
    </source>
</evidence>
<comment type="catalytic activity">
    <reaction evidence="11">
        <text>L-lysyl(4)-[histone H3] + 3 S-adenosyl-L-methionine = N(6),N(6),N(6)-trimethyl-L-lysyl(4)-[histone H3] + 3 S-adenosyl-L-homocysteine + 3 H(+)</text>
        <dbReference type="Rhea" id="RHEA:60260"/>
        <dbReference type="Rhea" id="RHEA-COMP:15537"/>
        <dbReference type="Rhea" id="RHEA-COMP:15547"/>
        <dbReference type="ChEBI" id="CHEBI:15378"/>
        <dbReference type="ChEBI" id="CHEBI:29969"/>
        <dbReference type="ChEBI" id="CHEBI:57856"/>
        <dbReference type="ChEBI" id="CHEBI:59789"/>
        <dbReference type="ChEBI" id="CHEBI:61961"/>
        <dbReference type="EC" id="2.1.1.354"/>
    </reaction>
</comment>
<dbReference type="SMART" id="SM00508">
    <property type="entry name" value="PostSET"/>
    <property type="match status" value="1"/>
</dbReference>
<keyword evidence="4" id="KW-0808">Transferase</keyword>
<comment type="subcellular location">
    <subcellularLocation>
        <location evidence="1">Nucleus</location>
    </subcellularLocation>
</comment>
<keyword evidence="9" id="KW-0804">Transcription</keyword>
<keyword evidence="5" id="KW-0949">S-adenosyl-L-methionine</keyword>
<protein>
    <recommendedName>
        <fullName evidence="2">[histone H3]-lysine(4) N-trimethyltransferase</fullName>
        <ecNumber evidence="2">2.1.1.354</ecNumber>
    </recommendedName>
</protein>
<dbReference type="SUPFAM" id="SSF82199">
    <property type="entry name" value="SET domain"/>
    <property type="match status" value="1"/>
</dbReference>
<keyword evidence="19" id="KW-1185">Reference proteome</keyword>
<feature type="region of interest" description="Disordered" evidence="14">
    <location>
        <begin position="1018"/>
        <end position="1038"/>
    </location>
</feature>
<evidence type="ECO:0000256" key="11">
    <source>
        <dbReference type="ARBA" id="ARBA00047571"/>
    </source>
</evidence>
<evidence type="ECO:0000256" key="1">
    <source>
        <dbReference type="ARBA" id="ARBA00004123"/>
    </source>
</evidence>
<evidence type="ECO:0000256" key="4">
    <source>
        <dbReference type="ARBA" id="ARBA00022679"/>
    </source>
</evidence>
<dbReference type="SUPFAM" id="SSF55277">
    <property type="entry name" value="GYF domain"/>
    <property type="match status" value="1"/>
</dbReference>
<accession>A0ABQ9LHP6</accession>
<dbReference type="InterPro" id="IPR035445">
    <property type="entry name" value="GYF-like_dom_sf"/>
</dbReference>
<dbReference type="InterPro" id="IPR046341">
    <property type="entry name" value="SET_dom_sf"/>
</dbReference>
<gene>
    <name evidence="18" type="ORF">P3X46_021694</name>
</gene>
<comment type="catalytic activity">
    <reaction evidence="12">
        <text>N(6)-methyl-L-lysyl(4)-[histone H3] + S-adenosyl-L-methionine = N(6),N(6)-dimethyl-L-lysyl(4)-[histone H3] + S-adenosyl-L-homocysteine + H(+)</text>
        <dbReference type="Rhea" id="RHEA:60268"/>
        <dbReference type="Rhea" id="RHEA-COMP:15540"/>
        <dbReference type="Rhea" id="RHEA-COMP:15543"/>
        <dbReference type="ChEBI" id="CHEBI:15378"/>
        <dbReference type="ChEBI" id="CHEBI:57856"/>
        <dbReference type="ChEBI" id="CHEBI:59789"/>
        <dbReference type="ChEBI" id="CHEBI:61929"/>
        <dbReference type="ChEBI" id="CHEBI:61976"/>
    </reaction>
</comment>
<dbReference type="PROSITE" id="PS50829">
    <property type="entry name" value="GYF"/>
    <property type="match status" value="1"/>
</dbReference>
<proteinExistence type="predicted"/>
<dbReference type="PANTHER" id="PTHR45814:SF2">
    <property type="entry name" value="HISTONE-LYSINE N-METHYLTRANSFERASE SETD1"/>
    <property type="match status" value="1"/>
</dbReference>
<evidence type="ECO:0000256" key="8">
    <source>
        <dbReference type="ARBA" id="ARBA00023015"/>
    </source>
</evidence>
<dbReference type="Gene3D" id="3.30.1490.40">
    <property type="match status" value="2"/>
</dbReference>
<dbReference type="PROSITE" id="PS50280">
    <property type="entry name" value="SET"/>
    <property type="match status" value="1"/>
</dbReference>
<reference evidence="18 19" key="1">
    <citation type="journal article" date="2023" name="Plant Biotechnol. J.">
        <title>Chromosome-level wild Hevea brasiliensis genome provides new tools for genomic-assisted breeding and valuable loci to elevate rubber yield.</title>
        <authorList>
            <person name="Cheng H."/>
            <person name="Song X."/>
            <person name="Hu Y."/>
            <person name="Wu T."/>
            <person name="Yang Q."/>
            <person name="An Z."/>
            <person name="Feng S."/>
            <person name="Deng Z."/>
            <person name="Wu W."/>
            <person name="Zeng X."/>
            <person name="Tu M."/>
            <person name="Wang X."/>
            <person name="Huang H."/>
        </authorList>
    </citation>
    <scope>NUCLEOTIDE SEQUENCE [LARGE SCALE GENOMIC DNA]</scope>
    <source>
        <strain evidence="18">MT/VB/25A 57/8</strain>
    </source>
</reference>
<keyword evidence="3" id="KW-0489">Methyltransferase</keyword>
<evidence type="ECO:0000259" key="17">
    <source>
        <dbReference type="PROSITE" id="PS50868"/>
    </source>
</evidence>
<evidence type="ECO:0000256" key="6">
    <source>
        <dbReference type="ARBA" id="ARBA00022853"/>
    </source>
</evidence>
<dbReference type="InterPro" id="IPR001214">
    <property type="entry name" value="SET_dom"/>
</dbReference>
<dbReference type="Pfam" id="PF00856">
    <property type="entry name" value="SET"/>
    <property type="match status" value="1"/>
</dbReference>
<evidence type="ECO:0000259" key="15">
    <source>
        <dbReference type="PROSITE" id="PS50280"/>
    </source>
</evidence>